<feature type="domain" description="Dienelactone hydrolase" evidence="2">
    <location>
        <begin position="88"/>
        <end position="201"/>
    </location>
</feature>
<dbReference type="PANTHER" id="PTHR22946">
    <property type="entry name" value="DIENELACTONE HYDROLASE DOMAIN-CONTAINING PROTEIN-RELATED"/>
    <property type="match status" value="1"/>
</dbReference>
<dbReference type="InterPro" id="IPR002925">
    <property type="entry name" value="Dienelactn_hydro"/>
</dbReference>
<name>A0ABY2DJG8_9ACTN</name>
<proteinExistence type="inferred from homology"/>
<evidence type="ECO:0000313" key="3">
    <source>
        <dbReference type="EMBL" id="TDC00244.1"/>
    </source>
</evidence>
<dbReference type="SUPFAM" id="SSF53474">
    <property type="entry name" value="alpha/beta-Hydrolases"/>
    <property type="match status" value="1"/>
</dbReference>
<accession>A0ABY2DJG8</accession>
<dbReference type="EMBL" id="SMKE01000117">
    <property type="protein sequence ID" value="TDC00244.1"/>
    <property type="molecule type" value="Genomic_DNA"/>
</dbReference>
<dbReference type="InterPro" id="IPR029058">
    <property type="entry name" value="AB_hydrolase_fold"/>
</dbReference>
<dbReference type="GO" id="GO:0016787">
    <property type="term" value="F:hydrolase activity"/>
    <property type="evidence" value="ECO:0007669"/>
    <property type="project" value="UniProtKB-KW"/>
</dbReference>
<keyword evidence="3" id="KW-0378">Hydrolase</keyword>
<organism evidence="3 4">
    <name type="scientific">Micromonospora fluostatini</name>
    <dbReference type="NCBI Taxonomy" id="1629071"/>
    <lineage>
        <taxon>Bacteria</taxon>
        <taxon>Bacillati</taxon>
        <taxon>Actinomycetota</taxon>
        <taxon>Actinomycetes</taxon>
        <taxon>Micromonosporales</taxon>
        <taxon>Micromonosporaceae</taxon>
        <taxon>Micromonospora</taxon>
    </lineage>
</organism>
<dbReference type="Proteomes" id="UP000295626">
    <property type="component" value="Unassembled WGS sequence"/>
</dbReference>
<comment type="similarity">
    <text evidence="1">Belongs to the AB hydrolase superfamily.</text>
</comment>
<evidence type="ECO:0000313" key="4">
    <source>
        <dbReference type="Proteomes" id="UP000295626"/>
    </source>
</evidence>
<dbReference type="Gene3D" id="3.40.50.1820">
    <property type="entry name" value="alpha/beta hydrolase"/>
    <property type="match status" value="1"/>
</dbReference>
<protein>
    <submittedName>
        <fullName evidence="3">Hydrolase</fullName>
    </submittedName>
</protein>
<keyword evidence="4" id="KW-1185">Reference proteome</keyword>
<dbReference type="Pfam" id="PF01738">
    <property type="entry name" value="DLH"/>
    <property type="match status" value="1"/>
</dbReference>
<evidence type="ECO:0000259" key="2">
    <source>
        <dbReference type="Pfam" id="PF01738"/>
    </source>
</evidence>
<dbReference type="InterPro" id="IPR050261">
    <property type="entry name" value="FrsA_esterase"/>
</dbReference>
<reference evidence="3 4" key="1">
    <citation type="submission" date="2019-02" db="EMBL/GenBank/DDBJ databases">
        <title>Draft genome sequences of novel Actinobacteria.</title>
        <authorList>
            <person name="Sahin N."/>
            <person name="Ay H."/>
            <person name="Saygin H."/>
        </authorList>
    </citation>
    <scope>NUCLEOTIDE SEQUENCE [LARGE SCALE GENOMIC DNA]</scope>
    <source>
        <strain evidence="3 4">JCM 30529</strain>
    </source>
</reference>
<comment type="caution">
    <text evidence="3">The sequence shown here is derived from an EMBL/GenBank/DDBJ whole genome shotgun (WGS) entry which is preliminary data.</text>
</comment>
<evidence type="ECO:0000256" key="1">
    <source>
        <dbReference type="ARBA" id="ARBA00008645"/>
    </source>
</evidence>
<sequence>MDTLSSAVTIPVAGAGLPADLVVPADATGVVLFAHGSGSSRHSPRNTAVARVLNGRSLGTVLVDLLTPEEERVDERTAELRFDIGLLGDRLTAIVDWMRTEPTLARLRVGLFGASTGAAAALVAAANRSDRVAAVVSRGGRPDLAGPALSQVRARTLLLVGGLDEQVRTLNEEALALLPEGVGELRVVPGATHLFEEPGTLEQVADHAADWFAGQLG</sequence>
<gene>
    <name evidence="3" type="ORF">E1091_05275</name>
</gene>